<accession>A0A8K0TVN9</accession>
<dbReference type="GO" id="GO:0007005">
    <property type="term" value="P:mitochondrion organization"/>
    <property type="evidence" value="ECO:0007669"/>
    <property type="project" value="TreeGrafter"/>
</dbReference>
<keyword evidence="4" id="KW-1185">Reference proteome</keyword>
<gene>
    <name evidence="3" type="ORF">B0T11DRAFT_16996</name>
</gene>
<organism evidence="3 4">
    <name type="scientific">Plectosphaerella cucumerina</name>
    <dbReference type="NCBI Taxonomy" id="40658"/>
    <lineage>
        <taxon>Eukaryota</taxon>
        <taxon>Fungi</taxon>
        <taxon>Dikarya</taxon>
        <taxon>Ascomycota</taxon>
        <taxon>Pezizomycotina</taxon>
        <taxon>Sordariomycetes</taxon>
        <taxon>Hypocreomycetidae</taxon>
        <taxon>Glomerellales</taxon>
        <taxon>Plectosphaerellaceae</taxon>
        <taxon>Plectosphaerella</taxon>
    </lineage>
</organism>
<evidence type="ECO:0000259" key="1">
    <source>
        <dbReference type="Pfam" id="PF17171"/>
    </source>
</evidence>
<dbReference type="InterPro" id="IPR050931">
    <property type="entry name" value="Mito_Protein_Transport_Metaxin"/>
</dbReference>
<evidence type="ECO:0000313" key="4">
    <source>
        <dbReference type="Proteomes" id="UP000813385"/>
    </source>
</evidence>
<evidence type="ECO:0000259" key="2">
    <source>
        <dbReference type="Pfam" id="PF17172"/>
    </source>
</evidence>
<dbReference type="InterPro" id="IPR012336">
    <property type="entry name" value="Thioredoxin-like_fold"/>
</dbReference>
<dbReference type="AlphaFoldDB" id="A0A8K0TVN9"/>
<evidence type="ECO:0008006" key="5">
    <source>
        <dbReference type="Google" id="ProtNLM"/>
    </source>
</evidence>
<dbReference type="Pfam" id="PF17172">
    <property type="entry name" value="GST_N_4"/>
    <property type="match status" value="1"/>
</dbReference>
<dbReference type="Pfam" id="PF17171">
    <property type="entry name" value="GST_C_6"/>
    <property type="match status" value="1"/>
</dbReference>
<dbReference type="PANTHER" id="PTHR12289">
    <property type="entry name" value="METAXIN RELATED"/>
    <property type="match status" value="1"/>
</dbReference>
<protein>
    <recommendedName>
        <fullName evidence="5">Thioredoxin-like fold domain-containing protein</fullName>
    </recommendedName>
</protein>
<dbReference type="InterPro" id="IPR033468">
    <property type="entry name" value="Metaxin_GST"/>
</dbReference>
<feature type="domain" description="Thioredoxin-like fold" evidence="2">
    <location>
        <begin position="72"/>
        <end position="173"/>
    </location>
</feature>
<comment type="caution">
    <text evidence="3">The sequence shown here is derived from an EMBL/GenBank/DDBJ whole genome shotgun (WGS) entry which is preliminary data.</text>
</comment>
<feature type="domain" description="Metaxin glutathione S-transferase" evidence="1">
    <location>
        <begin position="227"/>
        <end position="298"/>
    </location>
</feature>
<dbReference type="GO" id="GO:0001401">
    <property type="term" value="C:SAM complex"/>
    <property type="evidence" value="ECO:0007669"/>
    <property type="project" value="TreeGrafter"/>
</dbReference>
<proteinExistence type="predicted"/>
<name>A0A8K0TVN9_9PEZI</name>
<dbReference type="OrthoDB" id="198787at2759"/>
<dbReference type="Proteomes" id="UP000813385">
    <property type="component" value="Unassembled WGS sequence"/>
</dbReference>
<dbReference type="PANTHER" id="PTHR12289:SF44">
    <property type="entry name" value="OUTER MEMBRANE PROTEIN (SAM35), PUTATIVE (AFU_ORTHOLOGUE AFUA_1G13180)-RELATED"/>
    <property type="match status" value="1"/>
</dbReference>
<reference evidence="3" key="1">
    <citation type="journal article" date="2021" name="Nat. Commun.">
        <title>Genetic determinants of endophytism in the Arabidopsis root mycobiome.</title>
        <authorList>
            <person name="Mesny F."/>
            <person name="Miyauchi S."/>
            <person name="Thiergart T."/>
            <person name="Pickel B."/>
            <person name="Atanasova L."/>
            <person name="Karlsson M."/>
            <person name="Huettel B."/>
            <person name="Barry K.W."/>
            <person name="Haridas S."/>
            <person name="Chen C."/>
            <person name="Bauer D."/>
            <person name="Andreopoulos W."/>
            <person name="Pangilinan J."/>
            <person name="LaButti K."/>
            <person name="Riley R."/>
            <person name="Lipzen A."/>
            <person name="Clum A."/>
            <person name="Drula E."/>
            <person name="Henrissat B."/>
            <person name="Kohler A."/>
            <person name="Grigoriev I.V."/>
            <person name="Martin F.M."/>
            <person name="Hacquard S."/>
        </authorList>
    </citation>
    <scope>NUCLEOTIDE SEQUENCE</scope>
    <source>
        <strain evidence="3">MPI-CAGE-AT-0016</strain>
    </source>
</reference>
<evidence type="ECO:0000313" key="3">
    <source>
        <dbReference type="EMBL" id="KAH7376121.1"/>
    </source>
</evidence>
<sequence>MSEHRRLPPAPTHWLAVPSPIAALFKRVPLAVYPANDLPLRSPSSERDRTLPILYVFTTEDGARGGRPSFNPSCLKWQTILKIARVPFTTRPSNNHSSPTGALPFLLPPPSSTPSNNFPIPSGDPLLNHALSNAAPPNILDDTVTPRQEAYISLITLKIRPALLHALYINKANTPLLKALYIDPSSRNIIVRSTLLHQVRGAAESEILSTTRRGFVDTDVLYADARTAFSALETALLEAVGSAGAGGFFSGAEEAAILDAEVFAYTNLVLDETLGWVDTHLRDVLSGYSALTRHREKMLRTYFPEAA</sequence>
<dbReference type="EMBL" id="JAGPXD010000001">
    <property type="protein sequence ID" value="KAH7376121.1"/>
    <property type="molecule type" value="Genomic_DNA"/>
</dbReference>